<dbReference type="Proteomes" id="UP000620104">
    <property type="component" value="Unassembled WGS sequence"/>
</dbReference>
<evidence type="ECO:0000313" key="2">
    <source>
        <dbReference type="EMBL" id="GHJ90152.1"/>
    </source>
</evidence>
<keyword evidence="3" id="KW-1185">Reference proteome</keyword>
<gene>
    <name evidence="2" type="ORF">NliqN6_6554</name>
</gene>
<evidence type="ECO:0000313" key="3">
    <source>
        <dbReference type="Proteomes" id="UP000620104"/>
    </source>
</evidence>
<sequence length="199" mass="21855">MMQSTSHSQESEDNETNRNEHVKESPPISPPSRWGSEASGLLHLSATNIEIQLRPLTPFFGLAPTALPPIPRDEPENHSAMLSTRLLPLPLLQESSVNYNLNKRLDEALQVPHLEIPPSAFSDASALPPFTNVAVGVIKQTLLPQEVVNPVGGKHLRQPSISRLGLRLNRLRKEKPGRSKVPPSRGQKLAWLASFVAEG</sequence>
<organism evidence="2 3">
    <name type="scientific">Naganishia liquefaciens</name>
    <dbReference type="NCBI Taxonomy" id="104408"/>
    <lineage>
        <taxon>Eukaryota</taxon>
        <taxon>Fungi</taxon>
        <taxon>Dikarya</taxon>
        <taxon>Basidiomycota</taxon>
        <taxon>Agaricomycotina</taxon>
        <taxon>Tremellomycetes</taxon>
        <taxon>Filobasidiales</taxon>
        <taxon>Filobasidiaceae</taxon>
        <taxon>Naganishia</taxon>
    </lineage>
</organism>
<dbReference type="EMBL" id="BLZA01000057">
    <property type="protein sequence ID" value="GHJ90152.1"/>
    <property type="molecule type" value="Genomic_DNA"/>
</dbReference>
<dbReference type="AlphaFoldDB" id="A0A8H3TZX2"/>
<accession>A0A8H3TZX2</accession>
<protein>
    <submittedName>
        <fullName evidence="2">Uncharacterized protein</fullName>
    </submittedName>
</protein>
<reference evidence="2" key="1">
    <citation type="submission" date="2020-07" db="EMBL/GenBank/DDBJ databases">
        <title>Draft Genome Sequence of a Deep-Sea Yeast, Naganishia (Cryptococcus) liquefaciens strain N6.</title>
        <authorList>
            <person name="Han Y.W."/>
            <person name="Kajitani R."/>
            <person name="Morimoto H."/>
            <person name="Parhat M."/>
            <person name="Tsubouchi H."/>
            <person name="Bakenova O."/>
            <person name="Ogata M."/>
            <person name="Argunhan B."/>
            <person name="Aoki R."/>
            <person name="Kajiwara S."/>
            <person name="Itoh T."/>
            <person name="Iwasaki H."/>
        </authorList>
    </citation>
    <scope>NUCLEOTIDE SEQUENCE</scope>
    <source>
        <strain evidence="2">N6</strain>
    </source>
</reference>
<comment type="caution">
    <text evidence="2">The sequence shown here is derived from an EMBL/GenBank/DDBJ whole genome shotgun (WGS) entry which is preliminary data.</text>
</comment>
<evidence type="ECO:0000256" key="1">
    <source>
        <dbReference type="SAM" id="MobiDB-lite"/>
    </source>
</evidence>
<feature type="region of interest" description="Disordered" evidence="1">
    <location>
        <begin position="1"/>
        <end position="36"/>
    </location>
</feature>
<feature type="compositionally biased region" description="Basic and acidic residues" evidence="1">
    <location>
        <begin position="15"/>
        <end position="24"/>
    </location>
</feature>
<name>A0A8H3TZX2_9TREE</name>
<proteinExistence type="predicted"/>